<protein>
    <recommendedName>
        <fullName evidence="2">Antitoxin</fullName>
    </recommendedName>
</protein>
<comment type="function">
    <text evidence="2">Antitoxin component of a type II toxin-antitoxin (TA) system.</text>
</comment>
<accession>A0A6I0F892</accession>
<dbReference type="OrthoDB" id="9795585at2"/>
<comment type="caution">
    <text evidence="3">The sequence shown here is derived from an EMBL/GenBank/DDBJ whole genome shotgun (WGS) entry which is preliminary data.</text>
</comment>
<dbReference type="SUPFAM" id="SSF143120">
    <property type="entry name" value="YefM-like"/>
    <property type="match status" value="1"/>
</dbReference>
<dbReference type="NCBIfam" id="TIGR01552">
    <property type="entry name" value="phd_fam"/>
    <property type="match status" value="1"/>
</dbReference>
<reference evidence="3 4" key="1">
    <citation type="submission" date="2019-10" db="EMBL/GenBank/DDBJ databases">
        <title>Alkaliphilus serpentinus sp. nov. and Alkaliphilus pronyensis sp. nov., two novel anaerobic alkaliphilic species isolated from the serpentinized-hosted hydrothermal field of the Prony Bay (New Caledonia).</title>
        <authorList>
            <person name="Postec A."/>
        </authorList>
    </citation>
    <scope>NUCLEOTIDE SEQUENCE [LARGE SCALE GENOMIC DNA]</scope>
    <source>
        <strain evidence="3 4">LacV</strain>
    </source>
</reference>
<dbReference type="EMBL" id="WBZC01000062">
    <property type="protein sequence ID" value="KAB3530930.1"/>
    <property type="molecule type" value="Genomic_DNA"/>
</dbReference>
<dbReference type="Proteomes" id="UP000432715">
    <property type="component" value="Unassembled WGS sequence"/>
</dbReference>
<keyword evidence="4" id="KW-1185">Reference proteome</keyword>
<name>A0A6I0F892_9FIRM</name>
<dbReference type="InterPro" id="IPR006442">
    <property type="entry name" value="Antitoxin_Phd/YefM"/>
</dbReference>
<dbReference type="AlphaFoldDB" id="A0A6I0F892"/>
<comment type="similarity">
    <text evidence="1 2">Belongs to the phD/YefM antitoxin family.</text>
</comment>
<evidence type="ECO:0000256" key="2">
    <source>
        <dbReference type="RuleBase" id="RU362080"/>
    </source>
</evidence>
<dbReference type="InterPro" id="IPR036165">
    <property type="entry name" value="YefM-like_sf"/>
</dbReference>
<sequence length="91" mass="10454">MPNIRPVSDLRNNFNQIAEICHQENEPVFITKNGQGYLVVMSIALYEKQQALLDLYQKLSIAEAESSSSTPRITHKELMSKMRFLANEKEI</sequence>
<dbReference type="Pfam" id="PF02604">
    <property type="entry name" value="PhdYeFM_antitox"/>
    <property type="match status" value="1"/>
</dbReference>
<evidence type="ECO:0000313" key="3">
    <source>
        <dbReference type="EMBL" id="KAB3530930.1"/>
    </source>
</evidence>
<evidence type="ECO:0000313" key="4">
    <source>
        <dbReference type="Proteomes" id="UP000432715"/>
    </source>
</evidence>
<organism evidence="3 4">
    <name type="scientific">Alkaliphilus pronyensis</name>
    <dbReference type="NCBI Taxonomy" id="1482732"/>
    <lineage>
        <taxon>Bacteria</taxon>
        <taxon>Bacillati</taxon>
        <taxon>Bacillota</taxon>
        <taxon>Clostridia</taxon>
        <taxon>Peptostreptococcales</taxon>
        <taxon>Natronincolaceae</taxon>
        <taxon>Alkaliphilus</taxon>
    </lineage>
</organism>
<evidence type="ECO:0000256" key="1">
    <source>
        <dbReference type="ARBA" id="ARBA00009981"/>
    </source>
</evidence>
<gene>
    <name evidence="3" type="ORF">F8154_13505</name>
</gene>
<proteinExistence type="inferred from homology"/>
<dbReference type="Gene3D" id="3.40.1620.10">
    <property type="entry name" value="YefM-like domain"/>
    <property type="match status" value="1"/>
</dbReference>
<dbReference type="RefSeq" id="WP_151862147.1">
    <property type="nucleotide sequence ID" value="NZ_WBZC01000062.1"/>
</dbReference>